<evidence type="ECO:0000259" key="4">
    <source>
        <dbReference type="PROSITE" id="PS50245"/>
    </source>
</evidence>
<evidence type="ECO:0000313" key="6">
    <source>
        <dbReference type="Proteomes" id="UP000241462"/>
    </source>
</evidence>
<dbReference type="PROSITE" id="PS00845">
    <property type="entry name" value="CAP_GLY_1"/>
    <property type="match status" value="1"/>
</dbReference>
<dbReference type="PANTHER" id="PTHR45712">
    <property type="entry name" value="AGAP008170-PA"/>
    <property type="match status" value="1"/>
</dbReference>
<dbReference type="SMART" id="SM01052">
    <property type="entry name" value="CAP_GLY"/>
    <property type="match status" value="1"/>
</dbReference>
<organism evidence="5 6">
    <name type="scientific">Coniella lustricola</name>
    <dbReference type="NCBI Taxonomy" id="2025994"/>
    <lineage>
        <taxon>Eukaryota</taxon>
        <taxon>Fungi</taxon>
        <taxon>Dikarya</taxon>
        <taxon>Ascomycota</taxon>
        <taxon>Pezizomycotina</taxon>
        <taxon>Sordariomycetes</taxon>
        <taxon>Sordariomycetidae</taxon>
        <taxon>Diaporthales</taxon>
        <taxon>Schizoparmaceae</taxon>
        <taxon>Coniella</taxon>
    </lineage>
</organism>
<dbReference type="InterPro" id="IPR000938">
    <property type="entry name" value="CAP-Gly_domain"/>
</dbReference>
<dbReference type="InParanoid" id="A0A2T2ZXA4"/>
<dbReference type="FunCoup" id="A0A2T2ZXA4">
    <property type="interactions" value="610"/>
</dbReference>
<evidence type="ECO:0000256" key="3">
    <source>
        <dbReference type="SAM" id="MobiDB-lite"/>
    </source>
</evidence>
<proteinExistence type="predicted"/>
<dbReference type="Proteomes" id="UP000241462">
    <property type="component" value="Unassembled WGS sequence"/>
</dbReference>
<evidence type="ECO:0000256" key="1">
    <source>
        <dbReference type="ARBA" id="ARBA00022614"/>
    </source>
</evidence>
<feature type="compositionally biased region" description="Acidic residues" evidence="3">
    <location>
        <begin position="583"/>
        <end position="600"/>
    </location>
</feature>
<dbReference type="EMBL" id="KZ678588">
    <property type="protein sequence ID" value="PSR78869.1"/>
    <property type="molecule type" value="Genomic_DNA"/>
</dbReference>
<keyword evidence="1" id="KW-0433">Leucine-rich repeat</keyword>
<feature type="domain" description="CAP-Gly" evidence="4">
    <location>
        <begin position="26"/>
        <end position="72"/>
    </location>
</feature>
<gene>
    <name evidence="5" type="ORF">BD289DRAFT_485816</name>
</gene>
<evidence type="ECO:0000313" key="5">
    <source>
        <dbReference type="EMBL" id="PSR78869.1"/>
    </source>
</evidence>
<accession>A0A2T2ZXA4</accession>
<dbReference type="InterPro" id="IPR036859">
    <property type="entry name" value="CAP-Gly_dom_sf"/>
</dbReference>
<evidence type="ECO:0000256" key="2">
    <source>
        <dbReference type="ARBA" id="ARBA00022737"/>
    </source>
</evidence>
<dbReference type="InterPro" id="IPR032675">
    <property type="entry name" value="LRR_dom_sf"/>
</dbReference>
<dbReference type="Gene3D" id="2.30.30.190">
    <property type="entry name" value="CAP Gly-rich-like domain"/>
    <property type="match status" value="1"/>
</dbReference>
<keyword evidence="6" id="KW-1185">Reference proteome</keyword>
<dbReference type="PROSITE" id="PS50245">
    <property type="entry name" value="CAP_GLY_2"/>
    <property type="match status" value="1"/>
</dbReference>
<dbReference type="SUPFAM" id="SSF52058">
    <property type="entry name" value="L domain-like"/>
    <property type="match status" value="1"/>
</dbReference>
<sequence>MSQAGPYSVGQRLSYGNAVCTVRYIGQVSGTTGDWLGVEWDEPSRGKHDGSHKGTRYFTTRSKSPTAASFVRPTRPADTPRTFLEALQAKYASEVTADHKPISSGPQIVISGKVAEEIGFDKIRKQQAQLGELKYVILDAMCIDAATAKDRGQQQQQQQQHKEEAAIRDICPKVIELDISRNLFTDLGPVVDICSNLSDLRSLRINGNRFLDVLEVKGSQDAETAFQGIKELGLEETLLSWHDICLIASRFRKLATLYANLNQLTRLSPIPASTLTTTLTSVHLEFNYFTSLSDLASLATATNLRNLHLKGNNIAAVSSDSSEPAPVFSPTLAYLDISYNKIPAWTFVDALPDSFPGLTSLRLAHNPIYDNPALVVADPTANDATTTTTATATTTVTEEAYMLTVARLATLKSLNYSAVTPNDRNNAEMFYLSRIGRQLSAVPDTPAAEAAVLAQHRRYAQLCELYGEPVVNRRQEVNPAFLEARLVNVAFRFCFVAGSSAAGGSSCLSEKMAANGAIARNGKLQQNDSREQANNKLSKRNIQIPKSLDIYAVKGIASRLFGYPPLSLRLIWETGEWDPVAGFDEEASDSDDDDKEEEEVNGNQENYYLTGDKEVDGTGTKSRTENNNNNSSSNKAGRWIKREVELTDSPRQFGFCVDGLDVSIRVEPR</sequence>
<protein>
    <submittedName>
        <fullName evidence="5">Tubulin-specific chaperone E</fullName>
    </submittedName>
</protein>
<dbReference type="STRING" id="2025994.A0A2T2ZXA4"/>
<dbReference type="PANTHER" id="PTHR45712:SF22">
    <property type="entry name" value="INSULIN-LIKE GROWTH FACTOR-BINDING PROTEIN COMPLEX ACID LABILE SUBUNIT"/>
    <property type="match status" value="1"/>
</dbReference>
<dbReference type="AlphaFoldDB" id="A0A2T2ZXA4"/>
<keyword evidence="2" id="KW-0677">Repeat</keyword>
<dbReference type="Pfam" id="PF01302">
    <property type="entry name" value="CAP_GLY"/>
    <property type="match status" value="1"/>
</dbReference>
<dbReference type="SUPFAM" id="SSF74924">
    <property type="entry name" value="Cap-Gly domain"/>
    <property type="match status" value="1"/>
</dbReference>
<reference evidence="5 6" key="1">
    <citation type="journal article" date="2018" name="Mycol. Prog.">
        <title>Coniella lustricola, a new species from submerged detritus.</title>
        <authorList>
            <person name="Raudabaugh D.B."/>
            <person name="Iturriaga T."/>
            <person name="Carver A."/>
            <person name="Mondo S."/>
            <person name="Pangilinan J."/>
            <person name="Lipzen A."/>
            <person name="He G."/>
            <person name="Amirebrahimi M."/>
            <person name="Grigoriev I.V."/>
            <person name="Miller A.N."/>
        </authorList>
    </citation>
    <scope>NUCLEOTIDE SEQUENCE [LARGE SCALE GENOMIC DNA]</scope>
    <source>
        <strain evidence="5 6">B22-T-1</strain>
    </source>
</reference>
<dbReference type="InterPro" id="IPR050333">
    <property type="entry name" value="SLRP"/>
</dbReference>
<dbReference type="OrthoDB" id="5273213at2759"/>
<dbReference type="Gene3D" id="3.80.10.10">
    <property type="entry name" value="Ribonuclease Inhibitor"/>
    <property type="match status" value="2"/>
</dbReference>
<feature type="region of interest" description="Disordered" evidence="3">
    <location>
        <begin position="581"/>
        <end position="639"/>
    </location>
</feature>
<name>A0A2T2ZXA4_9PEZI</name>